<dbReference type="AlphaFoldDB" id="A0A2P2K5E0"/>
<sequence>MMKRFIPLKLLWKKIKATIEKIKMVKILALRQLINYH</sequence>
<reference evidence="1" key="1">
    <citation type="submission" date="2018-02" db="EMBL/GenBank/DDBJ databases">
        <title>Rhizophora mucronata_Transcriptome.</title>
        <authorList>
            <person name="Meera S.P."/>
            <person name="Sreeshan A."/>
            <person name="Augustine A."/>
        </authorList>
    </citation>
    <scope>NUCLEOTIDE SEQUENCE</scope>
    <source>
        <tissue evidence="1">Leaf</tissue>
    </source>
</reference>
<dbReference type="EMBL" id="GGEC01020457">
    <property type="protein sequence ID" value="MBX00941.1"/>
    <property type="molecule type" value="Transcribed_RNA"/>
</dbReference>
<accession>A0A2P2K5E0</accession>
<evidence type="ECO:0000313" key="1">
    <source>
        <dbReference type="EMBL" id="MBX00941.1"/>
    </source>
</evidence>
<proteinExistence type="predicted"/>
<name>A0A2P2K5E0_RHIMU</name>
<protein>
    <submittedName>
        <fullName evidence="1">Uncharacterized protein</fullName>
    </submittedName>
</protein>
<organism evidence="1">
    <name type="scientific">Rhizophora mucronata</name>
    <name type="common">Asiatic mangrove</name>
    <dbReference type="NCBI Taxonomy" id="61149"/>
    <lineage>
        <taxon>Eukaryota</taxon>
        <taxon>Viridiplantae</taxon>
        <taxon>Streptophyta</taxon>
        <taxon>Embryophyta</taxon>
        <taxon>Tracheophyta</taxon>
        <taxon>Spermatophyta</taxon>
        <taxon>Magnoliopsida</taxon>
        <taxon>eudicotyledons</taxon>
        <taxon>Gunneridae</taxon>
        <taxon>Pentapetalae</taxon>
        <taxon>rosids</taxon>
        <taxon>fabids</taxon>
        <taxon>Malpighiales</taxon>
        <taxon>Rhizophoraceae</taxon>
        <taxon>Rhizophora</taxon>
    </lineage>
</organism>